<keyword evidence="1" id="KW-0812">Transmembrane</keyword>
<dbReference type="InParanoid" id="A0A2G5DYH2"/>
<feature type="transmembrane region" description="Helical" evidence="1">
    <location>
        <begin position="88"/>
        <end position="110"/>
    </location>
</feature>
<dbReference type="OrthoDB" id="683410at2759"/>
<gene>
    <name evidence="2" type="ORF">AQUCO_01400870v1</name>
</gene>
<proteinExistence type="predicted"/>
<feature type="transmembrane region" description="Helical" evidence="1">
    <location>
        <begin position="16"/>
        <end position="38"/>
    </location>
</feature>
<keyword evidence="1" id="KW-1133">Transmembrane helix</keyword>
<keyword evidence="1" id="KW-0472">Membrane</keyword>
<evidence type="ECO:0000313" key="2">
    <source>
        <dbReference type="EMBL" id="PIA48573.1"/>
    </source>
</evidence>
<dbReference type="EMBL" id="KZ305031">
    <property type="protein sequence ID" value="PIA48573.1"/>
    <property type="molecule type" value="Genomic_DNA"/>
</dbReference>
<dbReference type="PANTHER" id="PTHR33306">
    <property type="entry name" value="EXPRESSED PROTEIN-RELATED-RELATED"/>
    <property type="match status" value="1"/>
</dbReference>
<sequence length="126" mass="14564">MANSSYYSSTGFLPSLPQHLCFFLAILFFFMSFTFYINYESMLESLIDKLKLGLIVSPLVLLLVVQWYSRSDRQQVPLLLIPLPEKEAFHMAGGSPWGVGILLVVLMFMISYQSSFHELWFPRLSR</sequence>
<accession>A0A2G5DYH2</accession>
<dbReference type="Proteomes" id="UP000230069">
    <property type="component" value="Unassembled WGS sequence"/>
</dbReference>
<feature type="transmembrane region" description="Helical" evidence="1">
    <location>
        <begin position="50"/>
        <end position="68"/>
    </location>
</feature>
<dbReference type="AlphaFoldDB" id="A0A2G5DYH2"/>
<reference evidence="2 3" key="1">
    <citation type="submission" date="2017-09" db="EMBL/GenBank/DDBJ databases">
        <title>WGS assembly of Aquilegia coerulea Goldsmith.</title>
        <authorList>
            <person name="Hodges S."/>
            <person name="Kramer E."/>
            <person name="Nordborg M."/>
            <person name="Tomkins J."/>
            <person name="Borevitz J."/>
            <person name="Derieg N."/>
            <person name="Yan J."/>
            <person name="Mihaltcheva S."/>
            <person name="Hayes R.D."/>
            <person name="Rokhsar D."/>
        </authorList>
    </citation>
    <scope>NUCLEOTIDE SEQUENCE [LARGE SCALE GENOMIC DNA]</scope>
    <source>
        <strain evidence="3">cv. Goldsmith</strain>
    </source>
</reference>
<name>A0A2G5DYH2_AQUCA</name>
<dbReference type="STRING" id="218851.A0A2G5DYH2"/>
<keyword evidence="3" id="KW-1185">Reference proteome</keyword>
<evidence type="ECO:0000256" key="1">
    <source>
        <dbReference type="SAM" id="Phobius"/>
    </source>
</evidence>
<protein>
    <submittedName>
        <fullName evidence="2">Uncharacterized protein</fullName>
    </submittedName>
</protein>
<organism evidence="2 3">
    <name type="scientific">Aquilegia coerulea</name>
    <name type="common">Rocky mountain columbine</name>
    <dbReference type="NCBI Taxonomy" id="218851"/>
    <lineage>
        <taxon>Eukaryota</taxon>
        <taxon>Viridiplantae</taxon>
        <taxon>Streptophyta</taxon>
        <taxon>Embryophyta</taxon>
        <taxon>Tracheophyta</taxon>
        <taxon>Spermatophyta</taxon>
        <taxon>Magnoliopsida</taxon>
        <taxon>Ranunculales</taxon>
        <taxon>Ranunculaceae</taxon>
        <taxon>Thalictroideae</taxon>
        <taxon>Aquilegia</taxon>
    </lineage>
</organism>
<evidence type="ECO:0000313" key="3">
    <source>
        <dbReference type="Proteomes" id="UP000230069"/>
    </source>
</evidence>
<dbReference type="PANTHER" id="PTHR33306:SF5">
    <property type="entry name" value="OXIDOREDUCTASE_TRANSITION METAL ION-BINDING PROTEIN"/>
    <property type="match status" value="1"/>
</dbReference>